<dbReference type="Proteomes" id="UP000258102">
    <property type="component" value="Chromosome 2"/>
</dbReference>
<keyword evidence="1" id="KW-0472">Membrane</keyword>
<dbReference type="RefSeq" id="WP_088532460.1">
    <property type="nucleotide sequence ID" value="NZ_CP021647.1"/>
</dbReference>
<feature type="transmembrane region" description="Helical" evidence="1">
    <location>
        <begin position="21"/>
        <end position="41"/>
    </location>
</feature>
<sequence>MKYLTQLRLWFVRLEREIEESPLGTIGLFLGFFGLFLALLTSWSQLILWVTKYGIHVIASLLLGVGSLRLIKIIARRSEKQSLSEQAEIAFSYLNPIFDSHDVMSIDEVLNILIERGLTRESSTNAVEILLESNKLKRRADGGIILTNRRGMNK</sequence>
<evidence type="ECO:0000256" key="1">
    <source>
        <dbReference type="SAM" id="Phobius"/>
    </source>
</evidence>
<feature type="transmembrane region" description="Helical" evidence="1">
    <location>
        <begin position="53"/>
        <end position="71"/>
    </location>
</feature>
<protein>
    <submittedName>
        <fullName evidence="2">Uncharacterized protein</fullName>
    </submittedName>
</protein>
<proteinExistence type="predicted"/>
<reference evidence="2 3" key="1">
    <citation type="submission" date="2018-08" db="EMBL/GenBank/DDBJ databases">
        <title>Whole Genome Sequences of Two Pseudoalteromonas piscicida Strains, DE1-A and DE2-A, which Exhibit Strong Antibacterial Activity against Vibrio vulnificus.</title>
        <authorList>
            <person name="Richards G.P."/>
            <person name="Needleman D.S."/>
            <person name="Watson M.A."/>
            <person name="Polson S.W."/>
        </authorList>
    </citation>
    <scope>NUCLEOTIDE SEQUENCE [LARGE SCALE GENOMIC DNA]</scope>
    <source>
        <strain evidence="2 3">DE2-A</strain>
    </source>
</reference>
<name>A0AAD0RLD2_PSEO7</name>
<gene>
    <name evidence="2" type="ORF">D0511_21795</name>
</gene>
<accession>A0AAD0RLD2</accession>
<dbReference type="KEGG" id="ppis:B1L02_19515"/>
<evidence type="ECO:0000313" key="3">
    <source>
        <dbReference type="Proteomes" id="UP000258102"/>
    </source>
</evidence>
<dbReference type="AlphaFoldDB" id="A0AAD0RLD2"/>
<dbReference type="EMBL" id="CP031762">
    <property type="protein sequence ID" value="AXR04531.1"/>
    <property type="molecule type" value="Genomic_DNA"/>
</dbReference>
<organism evidence="2 3">
    <name type="scientific">Pseudoalteromonas piscicida</name>
    <dbReference type="NCBI Taxonomy" id="43662"/>
    <lineage>
        <taxon>Bacteria</taxon>
        <taxon>Pseudomonadati</taxon>
        <taxon>Pseudomonadota</taxon>
        <taxon>Gammaproteobacteria</taxon>
        <taxon>Alteromonadales</taxon>
        <taxon>Pseudoalteromonadaceae</taxon>
        <taxon>Pseudoalteromonas</taxon>
    </lineage>
</organism>
<keyword evidence="1" id="KW-0812">Transmembrane</keyword>
<keyword evidence="1" id="KW-1133">Transmembrane helix</keyword>
<evidence type="ECO:0000313" key="2">
    <source>
        <dbReference type="EMBL" id="AXR04531.1"/>
    </source>
</evidence>